<dbReference type="InterPro" id="IPR024623">
    <property type="entry name" value="YtxH"/>
</dbReference>
<evidence type="ECO:0000313" key="3">
    <source>
        <dbReference type="Proteomes" id="UP000680038"/>
    </source>
</evidence>
<accession>A0A916JIK8</accession>
<gene>
    <name evidence="2" type="ORF">DYBT9275_05864</name>
</gene>
<dbReference type="AlphaFoldDB" id="A0A916JIK8"/>
<keyword evidence="1" id="KW-0472">Membrane</keyword>
<name>A0A916JIK8_9BACT</name>
<dbReference type="Proteomes" id="UP000680038">
    <property type="component" value="Unassembled WGS sequence"/>
</dbReference>
<evidence type="ECO:0000256" key="1">
    <source>
        <dbReference type="SAM" id="Phobius"/>
    </source>
</evidence>
<evidence type="ECO:0008006" key="4">
    <source>
        <dbReference type="Google" id="ProtNLM"/>
    </source>
</evidence>
<dbReference type="RefSeq" id="WP_215242184.1">
    <property type="nucleotide sequence ID" value="NZ_CAJRAF010000004.1"/>
</dbReference>
<feature type="transmembrane region" description="Helical" evidence="1">
    <location>
        <begin position="6"/>
        <end position="25"/>
    </location>
</feature>
<comment type="caution">
    <text evidence="2">The sequence shown here is derived from an EMBL/GenBank/DDBJ whole genome shotgun (WGS) entry which is preliminary data.</text>
</comment>
<protein>
    <recommendedName>
        <fullName evidence="4">YtxH domain-containing protein</fullName>
    </recommendedName>
</protein>
<keyword evidence="1" id="KW-0812">Transmembrane</keyword>
<reference evidence="2" key="1">
    <citation type="submission" date="2021-04" db="EMBL/GenBank/DDBJ databases">
        <authorList>
            <person name="Rodrigo-Torres L."/>
            <person name="Arahal R. D."/>
            <person name="Lucena T."/>
        </authorList>
    </citation>
    <scope>NUCLEOTIDE SEQUENCE</scope>
    <source>
        <strain evidence="2">CECT 9275</strain>
    </source>
</reference>
<sequence length="98" mass="10975">MKKTSVLLSVLVAAGAGLIVGVLLAPNSGARTRRKILHLGEDIFEDLQQTVEDSFEDFKRETQDKFDEFRNKLVCNPELHLIQKGSKDQTSKANYPES</sequence>
<organism evidence="2 3">
    <name type="scientific">Dyadobacter helix</name>
    <dbReference type="NCBI Taxonomy" id="2822344"/>
    <lineage>
        <taxon>Bacteria</taxon>
        <taxon>Pseudomonadati</taxon>
        <taxon>Bacteroidota</taxon>
        <taxon>Cytophagia</taxon>
        <taxon>Cytophagales</taxon>
        <taxon>Spirosomataceae</taxon>
        <taxon>Dyadobacter</taxon>
    </lineage>
</organism>
<dbReference type="Pfam" id="PF12732">
    <property type="entry name" value="YtxH"/>
    <property type="match status" value="1"/>
</dbReference>
<evidence type="ECO:0000313" key="2">
    <source>
        <dbReference type="EMBL" id="CAG5017873.1"/>
    </source>
</evidence>
<dbReference type="EMBL" id="CAJRAF010000004">
    <property type="protein sequence ID" value="CAG5017873.1"/>
    <property type="molecule type" value="Genomic_DNA"/>
</dbReference>
<keyword evidence="3" id="KW-1185">Reference proteome</keyword>
<proteinExistence type="predicted"/>
<keyword evidence="1" id="KW-1133">Transmembrane helix</keyword>